<reference evidence="1" key="1">
    <citation type="submission" date="2019-11" db="EMBL/GenBank/DDBJ databases">
        <authorList>
            <person name="Feng L."/>
        </authorList>
    </citation>
    <scope>NUCLEOTIDE SEQUENCE</scope>
    <source>
        <strain evidence="1">AundefinedLFYP135</strain>
    </source>
</reference>
<evidence type="ECO:0000313" key="1">
    <source>
        <dbReference type="EMBL" id="VYT21023.1"/>
    </source>
</evidence>
<gene>
    <name evidence="1" type="ORF">AULFYP135_02057</name>
</gene>
<dbReference type="EMBL" id="CACRSL010000004">
    <property type="protein sequence ID" value="VYT21023.1"/>
    <property type="molecule type" value="Genomic_DNA"/>
</dbReference>
<accession>A0A6N2UV05</accession>
<name>A0A6N2UV05_9FIRM</name>
<sequence>MKRFWLTLLAAGILVLGGCSRRGENSPPSQVSGAAPSAEGVIRTLYIGRGEDFQQVPHTFEGEPTPDALIAAIAEETGWNLALAEPVTSGKGGMSVLFSKESALFTGLPDPQKEEYAVDGPQDLAFHILDSIQRTVQWNTINPQLGDPANLDVYFAVGGNEPLSWLEWGIELPLEEPYPGSAALQRVE</sequence>
<protein>
    <submittedName>
        <fullName evidence="1">Uncharacterized protein</fullName>
    </submittedName>
</protein>
<dbReference type="PROSITE" id="PS51257">
    <property type="entry name" value="PROKAR_LIPOPROTEIN"/>
    <property type="match status" value="1"/>
</dbReference>
<dbReference type="AlphaFoldDB" id="A0A6N2UV05"/>
<proteinExistence type="predicted"/>
<organism evidence="1">
    <name type="scientific">uncultured Anaerotruncus sp</name>
    <dbReference type="NCBI Taxonomy" id="905011"/>
    <lineage>
        <taxon>Bacteria</taxon>
        <taxon>Bacillati</taxon>
        <taxon>Bacillota</taxon>
        <taxon>Clostridia</taxon>
        <taxon>Eubacteriales</taxon>
        <taxon>Oscillospiraceae</taxon>
        <taxon>Anaerotruncus</taxon>
        <taxon>environmental samples</taxon>
    </lineage>
</organism>